<gene>
    <name evidence="2" type="ORF">PV09_03015</name>
</gene>
<keyword evidence="3" id="KW-1185">Reference proteome</keyword>
<dbReference type="EMBL" id="KN847536">
    <property type="protein sequence ID" value="KIW05806.1"/>
    <property type="molecule type" value="Genomic_DNA"/>
</dbReference>
<dbReference type="GeneID" id="27310988"/>
<dbReference type="Pfam" id="PF20411">
    <property type="entry name" value="DUF6697"/>
    <property type="match status" value="1"/>
</dbReference>
<reference evidence="2 3" key="1">
    <citation type="submission" date="2015-01" db="EMBL/GenBank/DDBJ databases">
        <title>The Genome Sequence of Ochroconis gallopava CBS43764.</title>
        <authorList>
            <consortium name="The Broad Institute Genomics Platform"/>
            <person name="Cuomo C."/>
            <person name="de Hoog S."/>
            <person name="Gorbushina A."/>
            <person name="Stielow B."/>
            <person name="Teixiera M."/>
            <person name="Abouelleil A."/>
            <person name="Chapman S.B."/>
            <person name="Priest M."/>
            <person name="Young S.K."/>
            <person name="Wortman J."/>
            <person name="Nusbaum C."/>
            <person name="Birren B."/>
        </authorList>
    </citation>
    <scope>NUCLEOTIDE SEQUENCE [LARGE SCALE GENOMIC DNA]</scope>
    <source>
        <strain evidence="2 3">CBS 43764</strain>
    </source>
</reference>
<name>A0A0D1XSU9_9PEZI</name>
<proteinExistence type="predicted"/>
<dbReference type="RefSeq" id="XP_016215676.1">
    <property type="nucleotide sequence ID" value="XM_016356153.1"/>
</dbReference>
<sequence length="410" mass="47620">MDEVKNGETIKSSRVMKSHNLLSNHLSSDDIIERLRCAMIDELSELRCELDALKKGGWKIAIGPFVQTKLSTDADRERIHHCIDERTNHKIKQLEAPFTIPVKYDVKSPDSIQNSCSPKTFEAEDVRLWKPAYIRSLQPFVYRKLPSPNNMITFSWEFLHRIFRGAMEHSPGLWYIPLNAGRALITGRTFYAIDATTEPYMPRSPCDHGAKITGFYNNNPPDDGGEISYTDVPLFITGSAWVQNCKANEYIYFGNYSQTRWSDKVSYGEFHDLIPDHIKDFWAAQFADPSRPSWVSRELMKHFFPMPEYDGAMPSATSKPSVGTDEYETQQRIMQKDMEYYLEDLSHWESNAKKRVGLLKKEDIRRAFENADADESPSLRLWWEYLECKSWDRAFYETLVREQNKMITTG</sequence>
<dbReference type="Proteomes" id="UP000053259">
    <property type="component" value="Unassembled WGS sequence"/>
</dbReference>
<dbReference type="EMBL" id="KN847536">
    <property type="protein sequence ID" value="KIW05808.1"/>
    <property type="molecule type" value="Genomic_DNA"/>
</dbReference>
<dbReference type="AlphaFoldDB" id="A0A0D1XSU9"/>
<dbReference type="InterPro" id="IPR046520">
    <property type="entry name" value="DUF6697"/>
</dbReference>
<dbReference type="OrthoDB" id="5427977at2759"/>
<evidence type="ECO:0000313" key="3">
    <source>
        <dbReference type="Proteomes" id="UP000053259"/>
    </source>
</evidence>
<accession>A0A0D1XSU9</accession>
<dbReference type="RefSeq" id="XP_016215677.1">
    <property type="nucleotide sequence ID" value="XM_016356154.1"/>
</dbReference>
<dbReference type="VEuPathDB" id="FungiDB:PV09_03015"/>
<evidence type="ECO:0000259" key="1">
    <source>
        <dbReference type="Pfam" id="PF20411"/>
    </source>
</evidence>
<evidence type="ECO:0000313" key="2">
    <source>
        <dbReference type="EMBL" id="KIW05806.1"/>
    </source>
</evidence>
<organism evidence="2 3">
    <name type="scientific">Verruconis gallopava</name>
    <dbReference type="NCBI Taxonomy" id="253628"/>
    <lineage>
        <taxon>Eukaryota</taxon>
        <taxon>Fungi</taxon>
        <taxon>Dikarya</taxon>
        <taxon>Ascomycota</taxon>
        <taxon>Pezizomycotina</taxon>
        <taxon>Dothideomycetes</taxon>
        <taxon>Pleosporomycetidae</taxon>
        <taxon>Venturiales</taxon>
        <taxon>Sympoventuriaceae</taxon>
        <taxon>Verruconis</taxon>
    </lineage>
</organism>
<dbReference type="HOGENOM" id="CLU_055875_0_0_1"/>
<dbReference type="RefSeq" id="XP_016215678.1">
    <property type="nucleotide sequence ID" value="XM_016356155.1"/>
</dbReference>
<dbReference type="RefSeq" id="XP_016215675.1">
    <property type="nucleotide sequence ID" value="XM_016356152.1"/>
</dbReference>
<protein>
    <recommendedName>
        <fullName evidence="1">DUF6697 domain-containing protein</fullName>
    </recommendedName>
</protein>
<dbReference type="EMBL" id="KN847536">
    <property type="protein sequence ID" value="KIW05809.1"/>
    <property type="molecule type" value="Genomic_DNA"/>
</dbReference>
<dbReference type="EMBL" id="KN847536">
    <property type="protein sequence ID" value="KIW05807.1"/>
    <property type="molecule type" value="Genomic_DNA"/>
</dbReference>
<feature type="domain" description="DUF6697" evidence="1">
    <location>
        <begin position="153"/>
        <end position="401"/>
    </location>
</feature>